<evidence type="ECO:0000256" key="5">
    <source>
        <dbReference type="ARBA" id="ARBA00022679"/>
    </source>
</evidence>
<keyword evidence="21" id="KW-1185">Reference proteome</keyword>
<dbReference type="Pfam" id="PF01219">
    <property type="entry name" value="DAGK_prokar"/>
    <property type="match status" value="1"/>
</dbReference>
<evidence type="ECO:0000256" key="6">
    <source>
        <dbReference type="ARBA" id="ARBA00022692"/>
    </source>
</evidence>
<evidence type="ECO:0000256" key="7">
    <source>
        <dbReference type="ARBA" id="ARBA00022741"/>
    </source>
</evidence>
<evidence type="ECO:0000256" key="12">
    <source>
        <dbReference type="ARBA" id="ARBA00023136"/>
    </source>
</evidence>
<accession>A0A368MZF0</accession>
<feature type="transmembrane region" description="Helical" evidence="19">
    <location>
        <begin position="52"/>
        <end position="71"/>
    </location>
</feature>
<feature type="binding site" evidence="17">
    <location>
        <position position="72"/>
    </location>
    <ligand>
        <name>ATP</name>
        <dbReference type="ChEBI" id="CHEBI:30616"/>
    </ligand>
</feature>
<keyword evidence="7 17" id="KW-0547">Nucleotide-binding</keyword>
<name>A0A368MZF0_9FLAO</name>
<reference evidence="20 21" key="1">
    <citation type="submission" date="2018-07" db="EMBL/GenBank/DDBJ databases">
        <title>Chryseobacterium lacus sp. nov., isolated from lake water.</title>
        <authorList>
            <person name="Li C.-M."/>
        </authorList>
    </citation>
    <scope>NUCLEOTIDE SEQUENCE [LARGE SCALE GENOMIC DNA]</scope>
    <source>
        <strain evidence="20 21">YLOS41</strain>
    </source>
</reference>
<keyword evidence="3" id="KW-1003">Cell membrane</keyword>
<keyword evidence="4" id="KW-0444">Lipid biosynthesis</keyword>
<evidence type="ECO:0000256" key="1">
    <source>
        <dbReference type="ARBA" id="ARBA00004651"/>
    </source>
</evidence>
<evidence type="ECO:0000256" key="19">
    <source>
        <dbReference type="SAM" id="Phobius"/>
    </source>
</evidence>
<dbReference type="Gene3D" id="1.10.287.3610">
    <property type="match status" value="1"/>
</dbReference>
<feature type="transmembrane region" description="Helical" evidence="19">
    <location>
        <begin position="92"/>
        <end position="113"/>
    </location>
</feature>
<evidence type="ECO:0000256" key="17">
    <source>
        <dbReference type="PIRSR" id="PIRSR600829-3"/>
    </source>
</evidence>
<feature type="binding site" evidence="17">
    <location>
        <position position="12"/>
    </location>
    <ligand>
        <name>ATP</name>
        <dbReference type="ChEBI" id="CHEBI:30616"/>
    </ligand>
</feature>
<comment type="similarity">
    <text evidence="2">Belongs to the bacterial diacylglycerol kinase family.</text>
</comment>
<dbReference type="CDD" id="cd14265">
    <property type="entry name" value="UDPK_IM_like"/>
    <property type="match status" value="1"/>
</dbReference>
<organism evidence="20 21">
    <name type="scientific">Chryseobacterium lacus</name>
    <dbReference type="NCBI Taxonomy" id="2058346"/>
    <lineage>
        <taxon>Bacteria</taxon>
        <taxon>Pseudomonadati</taxon>
        <taxon>Bacteroidota</taxon>
        <taxon>Flavobacteriia</taxon>
        <taxon>Flavobacteriales</taxon>
        <taxon>Weeksellaceae</taxon>
        <taxon>Chryseobacterium group</taxon>
        <taxon>Chryseobacterium</taxon>
    </lineage>
</organism>
<keyword evidence="9 17" id="KW-0067">ATP-binding</keyword>
<evidence type="ECO:0000256" key="16">
    <source>
        <dbReference type="PIRSR" id="PIRSR600829-2"/>
    </source>
</evidence>
<feature type="binding site" evidence="18">
    <location>
        <position position="24"/>
    </location>
    <ligand>
        <name>a divalent metal cation</name>
        <dbReference type="ChEBI" id="CHEBI:60240"/>
    </ligand>
</feature>
<evidence type="ECO:0000256" key="14">
    <source>
        <dbReference type="ARBA" id="ARBA00023264"/>
    </source>
</evidence>
<dbReference type="GO" id="GO:0046872">
    <property type="term" value="F:metal ion binding"/>
    <property type="evidence" value="ECO:0007669"/>
    <property type="project" value="UniProtKB-KW"/>
</dbReference>
<evidence type="ECO:0000256" key="10">
    <source>
        <dbReference type="ARBA" id="ARBA00022989"/>
    </source>
</evidence>
<dbReference type="InterPro" id="IPR033717">
    <property type="entry name" value="UDPK"/>
</dbReference>
<evidence type="ECO:0000256" key="9">
    <source>
        <dbReference type="ARBA" id="ARBA00022840"/>
    </source>
</evidence>
<feature type="transmembrane region" description="Helical" evidence="19">
    <location>
        <begin position="29"/>
        <end position="46"/>
    </location>
</feature>
<comment type="cofactor">
    <cofactor evidence="18">
        <name>Mg(2+)</name>
        <dbReference type="ChEBI" id="CHEBI:18420"/>
    </cofactor>
    <text evidence="18">Mn(2+), Zn(2+), Cd(2+) and Co(2+) support activity to lesser extents.</text>
</comment>
<dbReference type="PANTHER" id="PTHR34299:SF1">
    <property type="entry name" value="DIACYLGLYCEROL KINASE"/>
    <property type="match status" value="1"/>
</dbReference>
<comment type="subcellular location">
    <subcellularLocation>
        <location evidence="1">Cell membrane</location>
        <topology evidence="1">Multi-pass membrane protein</topology>
    </subcellularLocation>
</comment>
<keyword evidence="14" id="KW-1208">Phospholipid metabolism</keyword>
<keyword evidence="10 19" id="KW-1133">Transmembrane helix</keyword>
<keyword evidence="11" id="KW-0443">Lipid metabolism</keyword>
<protein>
    <submittedName>
        <fullName evidence="20">Diacylglycerol kinase family protein</fullName>
    </submittedName>
</protein>
<feature type="binding site" evidence="18">
    <location>
        <position position="72"/>
    </location>
    <ligand>
        <name>a divalent metal cation</name>
        <dbReference type="ChEBI" id="CHEBI:60240"/>
    </ligand>
</feature>
<evidence type="ECO:0000256" key="11">
    <source>
        <dbReference type="ARBA" id="ARBA00023098"/>
    </source>
</evidence>
<keyword evidence="5" id="KW-0808">Transferase</keyword>
<evidence type="ECO:0000313" key="20">
    <source>
        <dbReference type="EMBL" id="RCU42651.1"/>
    </source>
</evidence>
<feature type="active site" description="Proton acceptor" evidence="15">
    <location>
        <position position="65"/>
    </location>
</feature>
<evidence type="ECO:0000256" key="3">
    <source>
        <dbReference type="ARBA" id="ARBA00022475"/>
    </source>
</evidence>
<dbReference type="Proteomes" id="UP000252172">
    <property type="component" value="Unassembled WGS sequence"/>
</dbReference>
<evidence type="ECO:0000256" key="18">
    <source>
        <dbReference type="PIRSR" id="PIRSR600829-4"/>
    </source>
</evidence>
<dbReference type="GO" id="GO:0008654">
    <property type="term" value="P:phospholipid biosynthetic process"/>
    <property type="evidence" value="ECO:0007669"/>
    <property type="project" value="UniProtKB-KW"/>
</dbReference>
<dbReference type="GO" id="GO:0005524">
    <property type="term" value="F:ATP binding"/>
    <property type="evidence" value="ECO:0007669"/>
    <property type="project" value="UniProtKB-KW"/>
</dbReference>
<dbReference type="AlphaFoldDB" id="A0A368MZF0"/>
<feature type="binding site" evidence="17">
    <location>
        <position position="24"/>
    </location>
    <ligand>
        <name>ATP</name>
        <dbReference type="ChEBI" id="CHEBI:30616"/>
    </ligand>
</feature>
<dbReference type="EMBL" id="QPIE01000005">
    <property type="protein sequence ID" value="RCU42651.1"/>
    <property type="molecule type" value="Genomic_DNA"/>
</dbReference>
<comment type="caution">
    <text evidence="20">The sequence shown here is derived from an EMBL/GenBank/DDBJ whole genome shotgun (WGS) entry which is preliminary data.</text>
</comment>
<evidence type="ECO:0000256" key="4">
    <source>
        <dbReference type="ARBA" id="ARBA00022516"/>
    </source>
</evidence>
<dbReference type="RefSeq" id="WP_114303863.1">
    <property type="nucleotide sequence ID" value="NZ_QPIE01000005.1"/>
</dbReference>
<feature type="binding site" evidence="17">
    <location>
        <begin position="81"/>
        <end position="83"/>
    </location>
    <ligand>
        <name>ATP</name>
        <dbReference type="ChEBI" id="CHEBI:30616"/>
    </ligand>
</feature>
<sequence>MRKPSLDKSFGYAFRGIGIMILSERNFQIHLFALLINFFLIIALQLNSADAAIIIIVSVIVLITEMLNTCVEKICDFIHPEFHLSIGKIKDISAGAVLVATLGALVTAILIYGKYL</sequence>
<feature type="binding site" evidence="16">
    <location>
        <position position="65"/>
    </location>
    <ligand>
        <name>substrate</name>
    </ligand>
</feature>
<dbReference type="InterPro" id="IPR036945">
    <property type="entry name" value="DAGK_sf"/>
</dbReference>
<dbReference type="OrthoDB" id="1493837at2"/>
<feature type="binding site" evidence="17">
    <location>
        <begin position="90"/>
        <end position="91"/>
    </location>
    <ligand>
        <name>ATP</name>
        <dbReference type="ChEBI" id="CHEBI:30616"/>
    </ligand>
</feature>
<evidence type="ECO:0000313" key="21">
    <source>
        <dbReference type="Proteomes" id="UP000252172"/>
    </source>
</evidence>
<dbReference type="GO" id="GO:0016301">
    <property type="term" value="F:kinase activity"/>
    <property type="evidence" value="ECO:0007669"/>
    <property type="project" value="UniProtKB-KW"/>
</dbReference>
<evidence type="ECO:0000256" key="2">
    <source>
        <dbReference type="ARBA" id="ARBA00005967"/>
    </source>
</evidence>
<keyword evidence="8 20" id="KW-0418">Kinase</keyword>
<keyword evidence="12 19" id="KW-0472">Membrane</keyword>
<dbReference type="InterPro" id="IPR000829">
    <property type="entry name" value="DAGK"/>
</dbReference>
<gene>
    <name evidence="20" type="ORF">DQ356_07445</name>
</gene>
<proteinExistence type="inferred from homology"/>
<keyword evidence="18" id="KW-0479">Metal-binding</keyword>
<dbReference type="GO" id="GO:0005886">
    <property type="term" value="C:plasma membrane"/>
    <property type="evidence" value="ECO:0007669"/>
    <property type="project" value="UniProtKB-SubCell"/>
</dbReference>
<dbReference type="PANTHER" id="PTHR34299">
    <property type="entry name" value="DIACYLGLYCEROL KINASE"/>
    <property type="match status" value="1"/>
</dbReference>
<keyword evidence="13" id="KW-0594">Phospholipid biosynthesis</keyword>
<evidence type="ECO:0000256" key="15">
    <source>
        <dbReference type="PIRSR" id="PIRSR600829-1"/>
    </source>
</evidence>
<evidence type="ECO:0000256" key="8">
    <source>
        <dbReference type="ARBA" id="ARBA00022777"/>
    </source>
</evidence>
<keyword evidence="6 19" id="KW-0812">Transmembrane</keyword>
<keyword evidence="18" id="KW-0460">Magnesium</keyword>
<evidence type="ECO:0000256" key="13">
    <source>
        <dbReference type="ARBA" id="ARBA00023209"/>
    </source>
</evidence>